<dbReference type="AlphaFoldDB" id="G8NRA6"/>
<keyword evidence="5" id="KW-1185">Reference proteome</keyword>
<organism evidence="4 5">
    <name type="scientific">Granulicella mallensis (strain ATCC BAA-1857 / DSM 23137 / MP5ACTX8)</name>
    <dbReference type="NCBI Taxonomy" id="682795"/>
    <lineage>
        <taxon>Bacteria</taxon>
        <taxon>Pseudomonadati</taxon>
        <taxon>Acidobacteriota</taxon>
        <taxon>Terriglobia</taxon>
        <taxon>Terriglobales</taxon>
        <taxon>Acidobacteriaceae</taxon>
        <taxon>Granulicella</taxon>
    </lineage>
</organism>
<dbReference type="STRING" id="682795.AciX8_1848"/>
<dbReference type="Pfam" id="PF07460">
    <property type="entry name" value="NUMOD3"/>
    <property type="match status" value="2"/>
</dbReference>
<feature type="compositionally biased region" description="Basic and acidic residues" evidence="2">
    <location>
        <begin position="103"/>
        <end position="127"/>
    </location>
</feature>
<dbReference type="NCBIfam" id="TIGR01453">
    <property type="entry name" value="grpIintron_endo"/>
    <property type="match status" value="1"/>
</dbReference>
<dbReference type="KEGG" id="gma:AciX8_1848"/>
<dbReference type="SUPFAM" id="SSF82771">
    <property type="entry name" value="GIY-YIG endonuclease"/>
    <property type="match status" value="1"/>
</dbReference>
<dbReference type="HOGENOM" id="CLU_1259952_0_0_0"/>
<dbReference type="SMART" id="SM00496">
    <property type="entry name" value="IENR2"/>
    <property type="match status" value="5"/>
</dbReference>
<dbReference type="PROSITE" id="PS50164">
    <property type="entry name" value="GIY_YIG"/>
    <property type="match status" value="1"/>
</dbReference>
<feature type="compositionally biased region" description="Polar residues" evidence="2">
    <location>
        <begin position="148"/>
        <end position="160"/>
    </location>
</feature>
<dbReference type="CDD" id="cd10443">
    <property type="entry name" value="GIY-YIG_HE_Tlr8p_PBC-V_like"/>
    <property type="match status" value="1"/>
</dbReference>
<dbReference type="InterPro" id="IPR006350">
    <property type="entry name" value="Intron_endoG1"/>
</dbReference>
<keyword evidence="4" id="KW-0255">Endonuclease</keyword>
<gene>
    <name evidence="4" type="ordered locus">AciX8_1848</name>
</gene>
<dbReference type="InterPro" id="IPR003611">
    <property type="entry name" value="NUMOD3"/>
</dbReference>
<dbReference type="Gene3D" id="3.40.1440.10">
    <property type="entry name" value="GIY-YIG endonuclease"/>
    <property type="match status" value="1"/>
</dbReference>
<sequence>MNIYGYIYLIRNRIDGKVYIGQTARTIEQRWKQHKKEARAVRSNAHLYCAMRKHGLESFDIVCLHQAFSKAELDDMERRAIFTHDSMNPDFGYNKTDGGANGKRSDETRKRLSESHMGHKRSAESRRKQSQSLMGHSSGIKGKKHSQATRQKMSESQKGNTYCLGNKLTKAHRRKISDAVKGENHPSFGKKLSETTRQKMREARLRRKSEASPALIWGS</sequence>
<protein>
    <submittedName>
        <fullName evidence="4">Group I intron endonuclease</fullName>
    </submittedName>
</protein>
<dbReference type="SMART" id="SM00465">
    <property type="entry name" value="GIYc"/>
    <property type="match status" value="1"/>
</dbReference>
<dbReference type="SUPFAM" id="SSF64496">
    <property type="entry name" value="DNA-binding domain of intron-encoded endonucleases"/>
    <property type="match status" value="2"/>
</dbReference>
<comment type="similarity">
    <text evidence="1">To endonucleases of group I introns of fungi and phage.</text>
</comment>
<reference evidence="4 5" key="1">
    <citation type="submission" date="2011-11" db="EMBL/GenBank/DDBJ databases">
        <title>Complete sequence of Granulicella mallensis MP5ACTX8.</title>
        <authorList>
            <consortium name="US DOE Joint Genome Institute"/>
            <person name="Lucas S."/>
            <person name="Copeland A."/>
            <person name="Lapidus A."/>
            <person name="Cheng J.-F."/>
            <person name="Goodwin L."/>
            <person name="Pitluck S."/>
            <person name="Peters L."/>
            <person name="Lu M."/>
            <person name="Detter J.C."/>
            <person name="Han C."/>
            <person name="Tapia R."/>
            <person name="Land M."/>
            <person name="Hauser L."/>
            <person name="Kyrpides N."/>
            <person name="Ivanova N."/>
            <person name="Mikhailova N."/>
            <person name="Pagani I."/>
            <person name="Rawat S."/>
            <person name="Mannisto M."/>
            <person name="Haggblom M."/>
            <person name="Woyke T."/>
        </authorList>
    </citation>
    <scope>NUCLEOTIDE SEQUENCE [LARGE SCALE GENOMIC DNA]</scope>
    <source>
        <strain evidence="5">ATCC BAA-1857 / DSM 23137 / MP5ACTX8</strain>
    </source>
</reference>
<evidence type="ECO:0000256" key="1">
    <source>
        <dbReference type="ARBA" id="ARBA00010045"/>
    </source>
</evidence>
<dbReference type="OrthoDB" id="2885760at2"/>
<dbReference type="Pfam" id="PF01541">
    <property type="entry name" value="GIY-YIG"/>
    <property type="match status" value="1"/>
</dbReference>
<feature type="region of interest" description="Disordered" evidence="2">
    <location>
        <begin position="176"/>
        <end position="219"/>
    </location>
</feature>
<evidence type="ECO:0000256" key="2">
    <source>
        <dbReference type="SAM" id="MobiDB-lite"/>
    </source>
</evidence>
<dbReference type="RefSeq" id="WP_014265063.1">
    <property type="nucleotide sequence ID" value="NC_016631.1"/>
</dbReference>
<dbReference type="InterPro" id="IPR035901">
    <property type="entry name" value="GIY-YIG_endonuc_sf"/>
</dbReference>
<evidence type="ECO:0000313" key="5">
    <source>
        <dbReference type="Proteomes" id="UP000007113"/>
    </source>
</evidence>
<keyword evidence="4" id="KW-0378">Hydrolase</keyword>
<dbReference type="EMBL" id="CP003130">
    <property type="protein sequence ID" value="AEU36184.1"/>
    <property type="molecule type" value="Genomic_DNA"/>
</dbReference>
<feature type="region of interest" description="Disordered" evidence="2">
    <location>
        <begin position="85"/>
        <end position="162"/>
    </location>
</feature>
<evidence type="ECO:0000259" key="3">
    <source>
        <dbReference type="PROSITE" id="PS50164"/>
    </source>
</evidence>
<dbReference type="Proteomes" id="UP000007113">
    <property type="component" value="Chromosome"/>
</dbReference>
<dbReference type="InterPro" id="IPR000305">
    <property type="entry name" value="GIY-YIG_endonuc"/>
</dbReference>
<proteinExistence type="predicted"/>
<accession>G8NRA6</accession>
<dbReference type="GO" id="GO:0003677">
    <property type="term" value="F:DNA binding"/>
    <property type="evidence" value="ECO:0007669"/>
    <property type="project" value="InterPro"/>
</dbReference>
<evidence type="ECO:0000313" key="4">
    <source>
        <dbReference type="EMBL" id="AEU36184.1"/>
    </source>
</evidence>
<keyword evidence="4" id="KW-0540">Nuclease</keyword>
<feature type="domain" description="GIY-YIG" evidence="3">
    <location>
        <begin position="3"/>
        <end position="95"/>
    </location>
</feature>
<name>G8NRA6_GRAMM</name>
<dbReference type="GO" id="GO:0004519">
    <property type="term" value="F:endonuclease activity"/>
    <property type="evidence" value="ECO:0007669"/>
    <property type="project" value="UniProtKB-KW"/>
</dbReference>
<dbReference type="eggNOG" id="ENOG50339K8">
    <property type="taxonomic scope" value="Bacteria"/>
</dbReference>
<feature type="compositionally biased region" description="Basic and acidic residues" evidence="2">
    <location>
        <begin position="191"/>
        <end position="203"/>
    </location>
</feature>